<keyword evidence="2" id="KW-1185">Reference proteome</keyword>
<name>A0A8X6V0F0_TRICX</name>
<reference evidence="1" key="1">
    <citation type="submission" date="2020-08" db="EMBL/GenBank/DDBJ databases">
        <title>Multicomponent nature underlies the extraordinary mechanical properties of spider dragline silk.</title>
        <authorList>
            <person name="Kono N."/>
            <person name="Nakamura H."/>
            <person name="Mori M."/>
            <person name="Yoshida Y."/>
            <person name="Ohtoshi R."/>
            <person name="Malay A.D."/>
            <person name="Moran D.A.P."/>
            <person name="Tomita M."/>
            <person name="Numata K."/>
            <person name="Arakawa K."/>
        </authorList>
    </citation>
    <scope>NUCLEOTIDE SEQUENCE</scope>
</reference>
<gene>
    <name evidence="1" type="primary">X975_05572</name>
    <name evidence="1" type="ORF">TNCV_3088021</name>
</gene>
<dbReference type="GO" id="GO:0003676">
    <property type="term" value="F:nucleic acid binding"/>
    <property type="evidence" value="ECO:0007669"/>
    <property type="project" value="InterPro"/>
</dbReference>
<proteinExistence type="predicted"/>
<dbReference type="Proteomes" id="UP000887159">
    <property type="component" value="Unassembled WGS sequence"/>
</dbReference>
<protein>
    <submittedName>
        <fullName evidence="1">Transposable element Tcb2 transposase</fullName>
    </submittedName>
</protein>
<dbReference type="AlphaFoldDB" id="A0A8X6V0F0"/>
<dbReference type="InterPro" id="IPR036397">
    <property type="entry name" value="RNaseH_sf"/>
</dbReference>
<dbReference type="Gene3D" id="3.30.420.10">
    <property type="entry name" value="Ribonuclease H-like superfamily/Ribonuclease H"/>
    <property type="match status" value="1"/>
</dbReference>
<evidence type="ECO:0000313" key="2">
    <source>
        <dbReference type="Proteomes" id="UP000887159"/>
    </source>
</evidence>
<evidence type="ECO:0000313" key="1">
    <source>
        <dbReference type="EMBL" id="GFX94573.1"/>
    </source>
</evidence>
<comment type="caution">
    <text evidence="1">The sequence shown here is derived from an EMBL/GenBank/DDBJ whole genome shotgun (WGS) entry which is preliminary data.</text>
</comment>
<organism evidence="1 2">
    <name type="scientific">Trichonephila clavipes</name>
    <name type="common">Golden silk orbweaver</name>
    <name type="synonym">Nephila clavipes</name>
    <dbReference type="NCBI Taxonomy" id="2585209"/>
    <lineage>
        <taxon>Eukaryota</taxon>
        <taxon>Metazoa</taxon>
        <taxon>Ecdysozoa</taxon>
        <taxon>Arthropoda</taxon>
        <taxon>Chelicerata</taxon>
        <taxon>Arachnida</taxon>
        <taxon>Araneae</taxon>
        <taxon>Araneomorphae</taxon>
        <taxon>Entelegynae</taxon>
        <taxon>Araneoidea</taxon>
        <taxon>Nephilidae</taxon>
        <taxon>Trichonephila</taxon>
    </lineage>
</organism>
<accession>A0A8X6V0F0</accession>
<dbReference type="EMBL" id="BMAU01021178">
    <property type="protein sequence ID" value="GFX94573.1"/>
    <property type="molecule type" value="Genomic_DNA"/>
</dbReference>
<sequence>MVWGAIVYISWSPLALIRSTMTVHRYAQNILQTHVLPLVQQFSGARFQQVNDEPHTARVSQDCSRTVTTLPWSSRSPDLSPIESIWDDFRRLVGHSMSLKN</sequence>